<feature type="transmembrane region" description="Helical" evidence="9">
    <location>
        <begin position="588"/>
        <end position="614"/>
    </location>
</feature>
<dbReference type="SUPFAM" id="SSF54534">
    <property type="entry name" value="FKBP-like"/>
    <property type="match status" value="2"/>
</dbReference>
<keyword evidence="10" id="KW-0697">Rotamase</keyword>
<dbReference type="Pfam" id="PF07549">
    <property type="entry name" value="Sec_GG"/>
    <property type="match status" value="1"/>
</dbReference>
<keyword evidence="11" id="KW-0732">Signal</keyword>
<evidence type="ECO:0000256" key="6">
    <source>
        <dbReference type="ARBA" id="ARBA00022989"/>
    </source>
</evidence>
<evidence type="ECO:0000256" key="11">
    <source>
        <dbReference type="SAM" id="SignalP"/>
    </source>
</evidence>
<evidence type="ECO:0000256" key="5">
    <source>
        <dbReference type="ARBA" id="ARBA00022927"/>
    </source>
</evidence>
<dbReference type="GO" id="GO:0003755">
    <property type="term" value="F:peptidyl-prolyl cis-trans isomerase activity"/>
    <property type="evidence" value="ECO:0007669"/>
    <property type="project" value="UniProtKB-KW"/>
</dbReference>
<dbReference type="PROSITE" id="PS50198">
    <property type="entry name" value="PPIC_PPIASE_2"/>
    <property type="match status" value="2"/>
</dbReference>
<evidence type="ECO:0000256" key="10">
    <source>
        <dbReference type="PROSITE-ProRule" id="PRU00278"/>
    </source>
</evidence>
<dbReference type="NCBIfam" id="TIGR00916">
    <property type="entry name" value="2A0604s01"/>
    <property type="match status" value="1"/>
</dbReference>
<dbReference type="PANTHER" id="PTHR30081:SF1">
    <property type="entry name" value="PROTEIN TRANSLOCASE SUBUNIT SECD"/>
    <property type="match status" value="1"/>
</dbReference>
<dbReference type="Gene3D" id="3.30.1360.200">
    <property type="match status" value="1"/>
</dbReference>
<dbReference type="Pfam" id="PF21760">
    <property type="entry name" value="SecD_1st"/>
    <property type="match status" value="1"/>
</dbReference>
<dbReference type="PROSITE" id="PS01096">
    <property type="entry name" value="PPIC_PPIASE_1"/>
    <property type="match status" value="1"/>
</dbReference>
<keyword evidence="4 9" id="KW-0812">Transmembrane</keyword>
<evidence type="ECO:0000256" key="9">
    <source>
        <dbReference type="HAMAP-Rule" id="MF_01463"/>
    </source>
</evidence>
<feature type="transmembrane region" description="Helical" evidence="9">
    <location>
        <begin position="620"/>
        <end position="643"/>
    </location>
</feature>
<dbReference type="InterPro" id="IPR048631">
    <property type="entry name" value="SecD_1st"/>
</dbReference>
<comment type="caution">
    <text evidence="13">The sequence shown here is derived from an EMBL/GenBank/DDBJ whole genome shotgun (WGS) entry which is preliminary data.</text>
</comment>
<evidence type="ECO:0000256" key="7">
    <source>
        <dbReference type="ARBA" id="ARBA00023010"/>
    </source>
</evidence>
<dbReference type="AlphaFoldDB" id="A0A1F6M470"/>
<feature type="transmembrane region" description="Helical" evidence="9">
    <location>
        <begin position="546"/>
        <end position="567"/>
    </location>
</feature>
<keyword evidence="7 9" id="KW-0811">Translocation</keyword>
<dbReference type="NCBIfam" id="TIGR01129">
    <property type="entry name" value="secD"/>
    <property type="match status" value="1"/>
</dbReference>
<dbReference type="InterPro" id="IPR046357">
    <property type="entry name" value="PPIase_dom_sf"/>
</dbReference>
<dbReference type="EMBL" id="MFQB01000036">
    <property type="protein sequence ID" value="OGH66385.1"/>
    <property type="molecule type" value="Genomic_DNA"/>
</dbReference>
<evidence type="ECO:0000256" key="4">
    <source>
        <dbReference type="ARBA" id="ARBA00022692"/>
    </source>
</evidence>
<dbReference type="GO" id="GO:0005886">
    <property type="term" value="C:plasma membrane"/>
    <property type="evidence" value="ECO:0007669"/>
    <property type="project" value="UniProtKB-SubCell"/>
</dbReference>
<evidence type="ECO:0000256" key="2">
    <source>
        <dbReference type="ARBA" id="ARBA00022448"/>
    </source>
</evidence>
<feature type="chain" id="PRO_5009525554" description="Protein translocase subunit SecD" evidence="11">
    <location>
        <begin position="20"/>
        <end position="663"/>
    </location>
</feature>
<comment type="similarity">
    <text evidence="9">Belongs to the SecD/SecF family. SecD subfamily.</text>
</comment>
<dbReference type="PANTHER" id="PTHR30081">
    <property type="entry name" value="PROTEIN-EXPORT MEMBRANE PROTEIN SEC"/>
    <property type="match status" value="1"/>
</dbReference>
<dbReference type="InterPro" id="IPR022646">
    <property type="entry name" value="SecD/SecF_CS"/>
</dbReference>
<dbReference type="Pfam" id="PF13616">
    <property type="entry name" value="Rotamase_3"/>
    <property type="match status" value="1"/>
</dbReference>
<name>A0A1F6M470_9BACT</name>
<dbReference type="InterPro" id="IPR055344">
    <property type="entry name" value="SecD_SecF_C_bact"/>
</dbReference>
<feature type="transmembrane region" description="Helical" evidence="9">
    <location>
        <begin position="497"/>
        <end position="515"/>
    </location>
</feature>
<proteinExistence type="inferred from homology"/>
<dbReference type="Gene3D" id="1.20.1640.10">
    <property type="entry name" value="Multidrug efflux transporter AcrB transmembrane domain"/>
    <property type="match status" value="1"/>
</dbReference>
<gene>
    <name evidence="9" type="primary">secD</name>
    <name evidence="13" type="ORF">A3J66_02895</name>
</gene>
<dbReference type="GO" id="GO:0006605">
    <property type="term" value="P:protein targeting"/>
    <property type="evidence" value="ECO:0007669"/>
    <property type="project" value="UniProtKB-UniRule"/>
</dbReference>
<dbReference type="InterPro" id="IPR000297">
    <property type="entry name" value="PPIase_PpiC"/>
</dbReference>
<keyword evidence="10" id="KW-0413">Isomerase</keyword>
<dbReference type="InterPro" id="IPR022813">
    <property type="entry name" value="SecD/SecF_arch_bac"/>
</dbReference>
<dbReference type="Pfam" id="PF02355">
    <property type="entry name" value="SecD_SecF_C"/>
    <property type="match status" value="1"/>
</dbReference>
<evidence type="ECO:0000256" key="3">
    <source>
        <dbReference type="ARBA" id="ARBA00022475"/>
    </source>
</evidence>
<dbReference type="STRING" id="1798680.A3J66_02895"/>
<comment type="subcellular location">
    <subcellularLocation>
        <location evidence="1 9">Cell membrane</location>
        <topology evidence="1 9">Multi-pass membrane protein</topology>
    </subcellularLocation>
</comment>
<feature type="transmembrane region" description="Helical" evidence="9">
    <location>
        <begin position="520"/>
        <end position="540"/>
    </location>
</feature>
<organism evidence="13 14">
    <name type="scientific">Candidatus Magasanikbacteria bacterium RIFCSPHIGHO2_02_FULL_47_14</name>
    <dbReference type="NCBI Taxonomy" id="1798680"/>
    <lineage>
        <taxon>Bacteria</taxon>
        <taxon>Candidatus Magasanikiibacteriota</taxon>
    </lineage>
</organism>
<keyword evidence="2 9" id="KW-0813">Transport</keyword>
<dbReference type="Gene3D" id="3.30.70.3400">
    <property type="match status" value="1"/>
</dbReference>
<comment type="function">
    <text evidence="9">Part of the Sec protein translocase complex. Interacts with the SecYEG preprotein conducting channel. SecDF uses the proton motive force (PMF) to complete protein translocation after the ATP-dependent function of SecA.</text>
</comment>
<keyword evidence="3 9" id="KW-1003">Cell membrane</keyword>
<feature type="signal peptide" evidence="11">
    <location>
        <begin position="1"/>
        <end position="19"/>
    </location>
</feature>
<keyword evidence="8 9" id="KW-0472">Membrane</keyword>
<dbReference type="InterPro" id="IPR001036">
    <property type="entry name" value="Acrflvin-R"/>
</dbReference>
<dbReference type="InterPro" id="IPR023058">
    <property type="entry name" value="PPIase_PpiC_CS"/>
</dbReference>
<dbReference type="InterPro" id="IPR005791">
    <property type="entry name" value="SecD"/>
</dbReference>
<evidence type="ECO:0000256" key="1">
    <source>
        <dbReference type="ARBA" id="ARBA00004651"/>
    </source>
</evidence>
<dbReference type="FunFam" id="1.20.1640.10:FF:000004">
    <property type="entry name" value="Protein translocase subunit SecD"/>
    <property type="match status" value="1"/>
</dbReference>
<evidence type="ECO:0000259" key="12">
    <source>
        <dbReference type="PROSITE" id="PS50198"/>
    </source>
</evidence>
<dbReference type="Proteomes" id="UP000176282">
    <property type="component" value="Unassembled WGS sequence"/>
</dbReference>
<evidence type="ECO:0000313" key="14">
    <source>
        <dbReference type="Proteomes" id="UP000176282"/>
    </source>
</evidence>
<dbReference type="Gene3D" id="3.10.50.40">
    <property type="match status" value="2"/>
</dbReference>
<reference evidence="13 14" key="1">
    <citation type="journal article" date="2016" name="Nat. Commun.">
        <title>Thousands of microbial genomes shed light on interconnected biogeochemical processes in an aquifer system.</title>
        <authorList>
            <person name="Anantharaman K."/>
            <person name="Brown C.T."/>
            <person name="Hug L.A."/>
            <person name="Sharon I."/>
            <person name="Castelle C.J."/>
            <person name="Probst A.J."/>
            <person name="Thomas B.C."/>
            <person name="Singh A."/>
            <person name="Wilkins M.J."/>
            <person name="Karaoz U."/>
            <person name="Brodie E.L."/>
            <person name="Williams K.H."/>
            <person name="Hubbard S.S."/>
            <person name="Banfield J.F."/>
        </authorList>
    </citation>
    <scope>NUCLEOTIDE SEQUENCE [LARGE SCALE GENOMIC DNA]</scope>
</reference>
<dbReference type="Pfam" id="PF22599">
    <property type="entry name" value="SecDF_P1_head"/>
    <property type="match status" value="1"/>
</dbReference>
<comment type="caution">
    <text evidence="9">Lacks conserved residue(s) required for the propagation of feature annotation.</text>
</comment>
<dbReference type="InterPro" id="IPR054384">
    <property type="entry name" value="SecDF_P1_head"/>
</dbReference>
<keyword evidence="6 9" id="KW-1133">Transmembrane helix</keyword>
<sequence length="663" mass="71536">MRWGIAAIFGLLLVAAAFDAPQVFNKGIDAVNNVAHFGIPHVPNRPFRLGLDLRGGAQLIYQADLKDIPFADQGEAVNGVRDVIERRVNSIGVSEPQVQTTKSGENYRLLVELPGVNDVNDAINLIGETPILEFREQNTEPPRQLTSEEQKQLDAYNADAKKRAQDALKALRSGKSFEDVVNQYSEDQLSRNNGGYVGFINLENADSTIYEWAKSHKQGELSGVLETGEGFVIAKRGGEQDGPVQVTASHILLCYLGARSCDATMTKAEARAKADELFTQANANNFADLAKENSTDQISGPNGGDLGTFGRGAMIKEFEEAVFAAKAGEIIGPVETPLGFHIIYKRGEEITKEYEISHVVVRTQSPEDILPEFNPWKVTGLSGKQLDRAEVVTDPQTGAVQVSLQFDSEGTKLFEDITRRNLGQPVAIFLDGDAISVPTVQSIISGGQAVITGSFTIPEARLLAQRLNTGALPVPIELVSQQTIGPTLGAVSLAKSLRAGTIGLLLVMVFLTLYYRLPGFLASLALGLYIALTLAIFKLIGATLTLSGITGLILSIGMAVDANILIFERLKEELRIGKSLKTAVNEGFARAWTSIYDGNVATIITAALLLAMGVSFVKGFAFTLIIGTLLSMFTAVTVTRVLLQVVVSWFGDKKSFLFLGSKE</sequence>
<evidence type="ECO:0000256" key="8">
    <source>
        <dbReference type="ARBA" id="ARBA00023136"/>
    </source>
</evidence>
<dbReference type="InterPro" id="IPR048634">
    <property type="entry name" value="SecD_SecF_C"/>
</dbReference>
<feature type="domain" description="PpiC" evidence="12">
    <location>
        <begin position="243"/>
        <end position="347"/>
    </location>
</feature>
<evidence type="ECO:0000313" key="13">
    <source>
        <dbReference type="EMBL" id="OGH66385.1"/>
    </source>
</evidence>
<comment type="subunit">
    <text evidence="9">Forms a complex with SecF. Part of the essential Sec protein translocation apparatus which comprises SecA, SecYEG and auxiliary proteins SecDF. Other proteins may also be involved.</text>
</comment>
<dbReference type="GO" id="GO:0065002">
    <property type="term" value="P:intracellular protein transmembrane transport"/>
    <property type="evidence" value="ECO:0007669"/>
    <property type="project" value="UniProtKB-UniRule"/>
</dbReference>
<keyword evidence="5 9" id="KW-0653">Protein transport</keyword>
<feature type="domain" description="PpiC" evidence="12">
    <location>
        <begin position="145"/>
        <end position="238"/>
    </location>
</feature>
<accession>A0A1F6M470</accession>
<protein>
    <recommendedName>
        <fullName evidence="9">Protein translocase subunit SecD</fullName>
    </recommendedName>
</protein>
<dbReference type="SUPFAM" id="SSF82866">
    <property type="entry name" value="Multidrug efflux transporter AcrB transmembrane domain"/>
    <property type="match status" value="1"/>
</dbReference>
<dbReference type="HAMAP" id="MF_01463_B">
    <property type="entry name" value="SecD_B"/>
    <property type="match status" value="1"/>
</dbReference>
<dbReference type="GO" id="GO:0015450">
    <property type="term" value="F:protein-transporting ATPase activity"/>
    <property type="evidence" value="ECO:0007669"/>
    <property type="project" value="InterPro"/>
</dbReference>
<dbReference type="GO" id="GO:0043952">
    <property type="term" value="P:protein transport by the Sec complex"/>
    <property type="evidence" value="ECO:0007669"/>
    <property type="project" value="UniProtKB-UniRule"/>
</dbReference>
<dbReference type="PRINTS" id="PR00702">
    <property type="entry name" value="ACRIFLAVINRP"/>
</dbReference>